<name>A0A1S1QV01_9ACTN</name>
<gene>
    <name evidence="10" type="ORF">CC117_17050</name>
</gene>
<evidence type="ECO:0000259" key="9">
    <source>
        <dbReference type="PROSITE" id="PS50850"/>
    </source>
</evidence>
<keyword evidence="3" id="KW-1003">Cell membrane</keyword>
<keyword evidence="6 8" id="KW-0472">Membrane</keyword>
<dbReference type="Gene3D" id="1.20.1250.20">
    <property type="entry name" value="MFS general substrate transporter like domains"/>
    <property type="match status" value="2"/>
</dbReference>
<dbReference type="PROSITE" id="PS50850">
    <property type="entry name" value="MFS"/>
    <property type="match status" value="1"/>
</dbReference>
<feature type="compositionally biased region" description="Pro residues" evidence="7">
    <location>
        <begin position="244"/>
        <end position="263"/>
    </location>
</feature>
<feature type="domain" description="Major facilitator superfamily (MFS) profile" evidence="9">
    <location>
        <begin position="63"/>
        <end position="467"/>
    </location>
</feature>
<dbReference type="InterPro" id="IPR011701">
    <property type="entry name" value="MFS"/>
</dbReference>
<feature type="transmembrane region" description="Helical" evidence="8">
    <location>
        <begin position="63"/>
        <end position="85"/>
    </location>
</feature>
<keyword evidence="11" id="KW-1185">Reference proteome</keyword>
<proteinExistence type="predicted"/>
<dbReference type="EMBL" id="MBLM01000114">
    <property type="protein sequence ID" value="OHV36882.1"/>
    <property type="molecule type" value="Genomic_DNA"/>
</dbReference>
<keyword evidence="2" id="KW-0813">Transport</keyword>
<feature type="compositionally biased region" description="Polar residues" evidence="7">
    <location>
        <begin position="269"/>
        <end position="278"/>
    </location>
</feature>
<comment type="caution">
    <text evidence="10">The sequence shown here is derived from an EMBL/GenBank/DDBJ whole genome shotgun (WGS) entry which is preliminary data.</text>
</comment>
<dbReference type="SUPFAM" id="SSF103473">
    <property type="entry name" value="MFS general substrate transporter"/>
    <property type="match status" value="1"/>
</dbReference>
<dbReference type="OrthoDB" id="3213309at2"/>
<evidence type="ECO:0000313" key="11">
    <source>
        <dbReference type="Proteomes" id="UP000179627"/>
    </source>
</evidence>
<dbReference type="CDD" id="cd17325">
    <property type="entry name" value="MFS_MdtG_SLC18_like"/>
    <property type="match status" value="1"/>
</dbReference>
<dbReference type="GO" id="GO:0005886">
    <property type="term" value="C:plasma membrane"/>
    <property type="evidence" value="ECO:0007669"/>
    <property type="project" value="UniProtKB-SubCell"/>
</dbReference>
<evidence type="ECO:0000256" key="4">
    <source>
        <dbReference type="ARBA" id="ARBA00022692"/>
    </source>
</evidence>
<feature type="region of interest" description="Disordered" evidence="7">
    <location>
        <begin position="241"/>
        <end position="284"/>
    </location>
</feature>
<dbReference type="InterPro" id="IPR036259">
    <property type="entry name" value="MFS_trans_sf"/>
</dbReference>
<dbReference type="PANTHER" id="PTHR23517:SF3">
    <property type="entry name" value="INTEGRAL MEMBRANE TRANSPORT PROTEIN"/>
    <property type="match status" value="1"/>
</dbReference>
<evidence type="ECO:0000256" key="6">
    <source>
        <dbReference type="ARBA" id="ARBA00023136"/>
    </source>
</evidence>
<feature type="transmembrane region" description="Helical" evidence="8">
    <location>
        <begin position="325"/>
        <end position="348"/>
    </location>
</feature>
<evidence type="ECO:0000313" key="10">
    <source>
        <dbReference type="EMBL" id="OHV36882.1"/>
    </source>
</evidence>
<evidence type="ECO:0000256" key="1">
    <source>
        <dbReference type="ARBA" id="ARBA00004651"/>
    </source>
</evidence>
<organism evidence="10 11">
    <name type="scientific">Parafrankia colletiae</name>
    <dbReference type="NCBI Taxonomy" id="573497"/>
    <lineage>
        <taxon>Bacteria</taxon>
        <taxon>Bacillati</taxon>
        <taxon>Actinomycetota</taxon>
        <taxon>Actinomycetes</taxon>
        <taxon>Frankiales</taxon>
        <taxon>Frankiaceae</taxon>
        <taxon>Parafrankia</taxon>
    </lineage>
</organism>
<dbReference type="GO" id="GO:0022857">
    <property type="term" value="F:transmembrane transporter activity"/>
    <property type="evidence" value="ECO:0007669"/>
    <property type="project" value="InterPro"/>
</dbReference>
<feature type="region of interest" description="Disordered" evidence="7">
    <location>
        <begin position="552"/>
        <end position="579"/>
    </location>
</feature>
<dbReference type="PANTHER" id="PTHR23517">
    <property type="entry name" value="RESISTANCE PROTEIN MDTM, PUTATIVE-RELATED-RELATED"/>
    <property type="match status" value="1"/>
</dbReference>
<feature type="transmembrane region" description="Helical" evidence="8">
    <location>
        <begin position="97"/>
        <end position="117"/>
    </location>
</feature>
<evidence type="ECO:0000256" key="7">
    <source>
        <dbReference type="SAM" id="MobiDB-lite"/>
    </source>
</evidence>
<evidence type="ECO:0000256" key="2">
    <source>
        <dbReference type="ARBA" id="ARBA00022448"/>
    </source>
</evidence>
<dbReference type="InterPro" id="IPR050171">
    <property type="entry name" value="MFS_Transporters"/>
</dbReference>
<feature type="transmembrane region" description="Helical" evidence="8">
    <location>
        <begin position="355"/>
        <end position="371"/>
    </location>
</feature>
<feature type="compositionally biased region" description="Polar residues" evidence="7">
    <location>
        <begin position="17"/>
        <end position="39"/>
    </location>
</feature>
<dbReference type="AlphaFoldDB" id="A0A1S1QV01"/>
<keyword evidence="4 8" id="KW-0812">Transmembrane</keyword>
<feature type="transmembrane region" description="Helical" evidence="8">
    <location>
        <begin position="283"/>
        <end position="305"/>
    </location>
</feature>
<evidence type="ECO:0000256" key="3">
    <source>
        <dbReference type="ARBA" id="ARBA00022475"/>
    </source>
</evidence>
<feature type="transmembrane region" description="Helical" evidence="8">
    <location>
        <begin position="443"/>
        <end position="463"/>
    </location>
</feature>
<accession>A0A1S1QV01</accession>
<keyword evidence="5 8" id="KW-1133">Transmembrane helix</keyword>
<dbReference type="PRINTS" id="PR01036">
    <property type="entry name" value="TCRTETB"/>
</dbReference>
<reference evidence="11" key="1">
    <citation type="submission" date="2016-07" db="EMBL/GenBank/DDBJ databases">
        <title>Sequence Frankia sp. strain CcI1.17.</title>
        <authorList>
            <person name="Ghodhbane-Gtari F."/>
            <person name="Swanson E."/>
            <person name="Gueddou A."/>
            <person name="Morris K."/>
            <person name="Hezbri K."/>
            <person name="Ktari A."/>
            <person name="Nouioui I."/>
            <person name="Abebe-Akele F."/>
            <person name="Simpson S."/>
            <person name="Thomas K."/>
            <person name="Gtari M."/>
            <person name="Tisa L.S."/>
            <person name="Hurst S."/>
        </authorList>
    </citation>
    <scope>NUCLEOTIDE SEQUENCE [LARGE SCALE GENOMIC DNA]</scope>
    <source>
        <strain evidence="11">Cc1.17</strain>
    </source>
</reference>
<sequence>MPEQAVRDGANGGGTVMGSTARGSPAQGSLTQNSPTQVAPAQGSPARGSPRQASLTHGSVGRLVAALGAATLLQWSGAFAIAPLLPLYLEDRDVPASSVGIVMAAFFVGSLLSQYPAGVLTAGRGHRPVLVGGLVLYAVGCVGLIVSPGLHADAVVRALQGAGAGAFEVAVLTAVAETVPPGLTGRAVSAVYTGQTAGIAIGPLLGGLAGEQRMDLLFLGAGVAAAVASIPALVLLRPDGHPRALPPPAHDGEPARPPSPPLGTPSSSRASKAPQSGRTSRRLGGLVGPGAIGLLLVAAVNGLAVGTYETCWSLLLADRDVSTELIGLSFTLFALPHIVCAMPAGWLADHSDRRWLVTGATVATGITVASYSFIESFWLIVMVCCAEAIALAISFPSAQSLLVQECGPQGAGRAQGLFTTTQTAATAVAALASGALYSANVHLPFLLTAVAAAVVAGVLPVLWHQVRGVSVASTDVAGFADGAFHRDDIAGVEAAAARGSVGGLTVLRAPVVPAPVPPGVGTYRPAARSRSAGPVREAGAVRWPLRLRPGAKGRYAGQMRGSARSVRTVGGSPRPEEHR</sequence>
<evidence type="ECO:0000256" key="5">
    <source>
        <dbReference type="ARBA" id="ARBA00022989"/>
    </source>
</evidence>
<comment type="subcellular location">
    <subcellularLocation>
        <location evidence="1">Cell membrane</location>
        <topology evidence="1">Multi-pass membrane protein</topology>
    </subcellularLocation>
</comment>
<dbReference type="RefSeq" id="WP_071084581.1">
    <property type="nucleotide sequence ID" value="NZ_MBLM01000114.1"/>
</dbReference>
<feature type="transmembrane region" description="Helical" evidence="8">
    <location>
        <begin position="377"/>
        <end position="395"/>
    </location>
</feature>
<dbReference type="Pfam" id="PF07690">
    <property type="entry name" value="MFS_1"/>
    <property type="match status" value="2"/>
</dbReference>
<dbReference type="Proteomes" id="UP000179627">
    <property type="component" value="Unassembled WGS sequence"/>
</dbReference>
<evidence type="ECO:0000256" key="8">
    <source>
        <dbReference type="SAM" id="Phobius"/>
    </source>
</evidence>
<feature type="region of interest" description="Disordered" evidence="7">
    <location>
        <begin position="1"/>
        <end position="54"/>
    </location>
</feature>
<dbReference type="InterPro" id="IPR020846">
    <property type="entry name" value="MFS_dom"/>
</dbReference>
<feature type="transmembrane region" description="Helical" evidence="8">
    <location>
        <begin position="216"/>
        <end position="236"/>
    </location>
</feature>
<protein>
    <submittedName>
        <fullName evidence="10">Multidrug ABC transporter</fullName>
    </submittedName>
</protein>
<feature type="transmembrane region" description="Helical" evidence="8">
    <location>
        <begin position="129"/>
        <end position="150"/>
    </location>
</feature>